<name>A0A947D8Y2_9HYPH</name>
<evidence type="ECO:0000313" key="1">
    <source>
        <dbReference type="EMBL" id="MBT9293323.1"/>
    </source>
</evidence>
<gene>
    <name evidence="1" type="ORF">KL771_27975</name>
</gene>
<evidence type="ECO:0000313" key="2">
    <source>
        <dbReference type="Proteomes" id="UP000766595"/>
    </source>
</evidence>
<accession>A0A947D8Y2</accession>
<sequence>MTLPGVLAEIAEVAGVEAALTLAQARGGQRVRIPGHYVPGNWLEELLGETAARAIIARFAVGSGGGRAGHTEVMVPIAGTGAYGQVRRATAQTFARAVETGSGVREAARQAGVTERTGWRMRRRMKGGPDDAQGSLF</sequence>
<comment type="caution">
    <text evidence="1">The sequence shown here is derived from an EMBL/GenBank/DDBJ whole genome shotgun (WGS) entry which is preliminary data.</text>
</comment>
<dbReference type="RefSeq" id="WP_261971811.1">
    <property type="nucleotide sequence ID" value="NZ_JAHHZF010000031.1"/>
</dbReference>
<dbReference type="AlphaFoldDB" id="A0A947D8Y2"/>
<keyword evidence="2" id="KW-1185">Reference proteome</keyword>
<reference evidence="1 2" key="1">
    <citation type="submission" date="2021-06" db="EMBL/GenBank/DDBJ databases">
        <authorList>
            <person name="Grouzdev D.S."/>
            <person name="Koziaeva V."/>
        </authorList>
    </citation>
    <scope>NUCLEOTIDE SEQUENCE [LARGE SCALE GENOMIC DNA]</scope>
    <source>
        <strain evidence="1 2">22</strain>
    </source>
</reference>
<proteinExistence type="predicted"/>
<dbReference type="EMBL" id="JAHHZF010000031">
    <property type="protein sequence ID" value="MBT9293323.1"/>
    <property type="molecule type" value="Genomic_DNA"/>
</dbReference>
<protein>
    <submittedName>
        <fullName evidence="1">Uncharacterized protein</fullName>
    </submittedName>
</protein>
<organism evidence="1 2">
    <name type="scientific">Prosthecodimorpha staleyi</name>
    <dbReference type="NCBI Taxonomy" id="2840188"/>
    <lineage>
        <taxon>Bacteria</taxon>
        <taxon>Pseudomonadati</taxon>
        <taxon>Pseudomonadota</taxon>
        <taxon>Alphaproteobacteria</taxon>
        <taxon>Hyphomicrobiales</taxon>
        <taxon>Ancalomicrobiaceae</taxon>
        <taxon>Prosthecodimorpha</taxon>
    </lineage>
</organism>
<dbReference type="Proteomes" id="UP000766595">
    <property type="component" value="Unassembled WGS sequence"/>
</dbReference>